<evidence type="ECO:0000313" key="2">
    <source>
        <dbReference type="Proteomes" id="UP000594005"/>
    </source>
</evidence>
<keyword evidence="2" id="KW-1185">Reference proteome</keyword>
<protein>
    <submittedName>
        <fullName evidence="1">Uncharacterized protein</fullName>
    </submittedName>
</protein>
<name>A0A7M1IE17_9CAUD</name>
<proteinExistence type="predicted"/>
<reference evidence="1 2" key="1">
    <citation type="submission" date="2020-08" db="EMBL/GenBank/DDBJ databases">
        <title>The component parts of bacteriophage virions accurately defined by a machine-learning approach built on evolutionary features.</title>
        <authorList>
            <person name="Thung T.Y."/>
            <person name="White M.E."/>
            <person name="Dai W."/>
            <person name="Wilksch J.J."/>
            <person name="Bamert R.S."/>
            <person name="Rocker A."/>
            <person name="Williams D.E."/>
            <person name="Huang C."/>
            <person name="Schittenhelm R.R."/>
            <person name="Barr J.J."/>
            <person name="Jameson E."/>
            <person name="Mcgowan S."/>
            <person name="Zhang Y."/>
            <person name="Wang J."/>
            <person name="Dunstan R."/>
            <person name="Lithgow T."/>
        </authorList>
    </citation>
    <scope>NUCLEOTIDE SEQUENCE [LARGE SCALE GENOMIC DNA]</scope>
</reference>
<sequence>MGSLVEDILRHVPTKQWRKKCDRIASRELHLARVPGIHHKYGKWEAVVFYRNVTLTIGCFNTPHRALLARKLWYFWRERGFTPQEIPKGPKREPYSRSR</sequence>
<gene>
    <name evidence="1" type="ORF">MEW1_06</name>
</gene>
<organism evidence="1 2">
    <name type="scientific">Klebsiella phage MEW1</name>
    <dbReference type="NCBI Taxonomy" id="2776813"/>
    <lineage>
        <taxon>Viruses</taxon>
        <taxon>Duplodnaviria</taxon>
        <taxon>Heunggongvirae</taxon>
        <taxon>Uroviricota</taxon>
        <taxon>Caudoviricetes</taxon>
        <taxon>Jameshumphriesvirinae</taxon>
        <taxon>Sircambvirus</taxon>
        <taxon>Sircambvirus MEW1</taxon>
    </lineage>
</organism>
<dbReference type="Proteomes" id="UP000594005">
    <property type="component" value="Segment"/>
</dbReference>
<accession>A0A7M1IE17</accession>
<dbReference type="EMBL" id="MT894004">
    <property type="protein sequence ID" value="QOQ37663.1"/>
    <property type="molecule type" value="Genomic_DNA"/>
</dbReference>
<evidence type="ECO:0000313" key="1">
    <source>
        <dbReference type="EMBL" id="QOQ37663.1"/>
    </source>
</evidence>